<evidence type="ECO:0000256" key="1">
    <source>
        <dbReference type="SAM" id="MobiDB-lite"/>
    </source>
</evidence>
<dbReference type="Proteomes" id="UP000004995">
    <property type="component" value="Unassembled WGS sequence"/>
</dbReference>
<dbReference type="Gramene" id="KQK88564">
    <property type="protein sequence ID" value="KQK88564"/>
    <property type="gene ID" value="SETIT_040484mg"/>
</dbReference>
<accession>K4ANI7</accession>
<dbReference type="EnsemblPlants" id="KQK88564">
    <property type="protein sequence ID" value="KQK88564"/>
    <property type="gene ID" value="SETIT_040484mg"/>
</dbReference>
<dbReference type="EMBL" id="AGNK02005548">
    <property type="status" value="NOT_ANNOTATED_CDS"/>
    <property type="molecule type" value="Genomic_DNA"/>
</dbReference>
<name>K4ANI7_SETIT</name>
<sequence length="36" mass="4079">MKASRVGLSPVHEDKKETTNDGLMQSKRCIEKVPHQ</sequence>
<reference evidence="2" key="2">
    <citation type="submission" date="2018-08" db="UniProtKB">
        <authorList>
            <consortium name="EnsemblPlants"/>
        </authorList>
    </citation>
    <scope>IDENTIFICATION</scope>
    <source>
        <strain evidence="2">Yugu1</strain>
    </source>
</reference>
<organism evidence="2 3">
    <name type="scientific">Setaria italica</name>
    <name type="common">Foxtail millet</name>
    <name type="synonym">Panicum italicum</name>
    <dbReference type="NCBI Taxonomy" id="4555"/>
    <lineage>
        <taxon>Eukaryota</taxon>
        <taxon>Viridiplantae</taxon>
        <taxon>Streptophyta</taxon>
        <taxon>Embryophyta</taxon>
        <taxon>Tracheophyta</taxon>
        <taxon>Spermatophyta</taxon>
        <taxon>Magnoliopsida</taxon>
        <taxon>Liliopsida</taxon>
        <taxon>Poales</taxon>
        <taxon>Poaceae</taxon>
        <taxon>PACMAD clade</taxon>
        <taxon>Panicoideae</taxon>
        <taxon>Panicodae</taxon>
        <taxon>Paniceae</taxon>
        <taxon>Cenchrinae</taxon>
        <taxon>Setaria</taxon>
    </lineage>
</organism>
<dbReference type="AlphaFoldDB" id="K4ANI7"/>
<evidence type="ECO:0000313" key="3">
    <source>
        <dbReference type="Proteomes" id="UP000004995"/>
    </source>
</evidence>
<evidence type="ECO:0000313" key="2">
    <source>
        <dbReference type="EnsemblPlants" id="KQK88564"/>
    </source>
</evidence>
<dbReference type="InParanoid" id="K4ANI7"/>
<feature type="region of interest" description="Disordered" evidence="1">
    <location>
        <begin position="1"/>
        <end position="36"/>
    </location>
</feature>
<dbReference type="HOGENOM" id="CLU_3360634_0_0_1"/>
<keyword evidence="3" id="KW-1185">Reference proteome</keyword>
<reference evidence="3" key="1">
    <citation type="journal article" date="2012" name="Nat. Biotechnol.">
        <title>Reference genome sequence of the model plant Setaria.</title>
        <authorList>
            <person name="Bennetzen J.L."/>
            <person name="Schmutz J."/>
            <person name="Wang H."/>
            <person name="Percifield R."/>
            <person name="Hawkins J."/>
            <person name="Pontaroli A.C."/>
            <person name="Estep M."/>
            <person name="Feng L."/>
            <person name="Vaughn J.N."/>
            <person name="Grimwood J."/>
            <person name="Jenkins J."/>
            <person name="Barry K."/>
            <person name="Lindquist E."/>
            <person name="Hellsten U."/>
            <person name="Deshpande S."/>
            <person name="Wang X."/>
            <person name="Wu X."/>
            <person name="Mitros T."/>
            <person name="Triplett J."/>
            <person name="Yang X."/>
            <person name="Ye C.Y."/>
            <person name="Mauro-Herrera M."/>
            <person name="Wang L."/>
            <person name="Li P."/>
            <person name="Sharma M."/>
            <person name="Sharma R."/>
            <person name="Ronald P.C."/>
            <person name="Panaud O."/>
            <person name="Kellogg E.A."/>
            <person name="Brutnell T.P."/>
            <person name="Doust A.N."/>
            <person name="Tuskan G.A."/>
            <person name="Rokhsar D."/>
            <person name="Devos K.M."/>
        </authorList>
    </citation>
    <scope>NUCLEOTIDE SEQUENCE [LARGE SCALE GENOMIC DNA]</scope>
    <source>
        <strain evidence="3">cv. Yugu1</strain>
    </source>
</reference>
<protein>
    <submittedName>
        <fullName evidence="2">Uncharacterized protein</fullName>
    </submittedName>
</protein>
<proteinExistence type="predicted"/>